<keyword evidence="3" id="KW-1185">Reference proteome</keyword>
<dbReference type="Proteomes" id="UP000823388">
    <property type="component" value="Chromosome 5N"/>
</dbReference>
<dbReference type="EMBL" id="CM029046">
    <property type="protein sequence ID" value="KAG2593499.1"/>
    <property type="molecule type" value="Genomic_DNA"/>
</dbReference>
<name>A0A8T0SAN8_PANVG</name>
<organism evidence="2 3">
    <name type="scientific">Panicum virgatum</name>
    <name type="common">Blackwell switchgrass</name>
    <dbReference type="NCBI Taxonomy" id="38727"/>
    <lineage>
        <taxon>Eukaryota</taxon>
        <taxon>Viridiplantae</taxon>
        <taxon>Streptophyta</taxon>
        <taxon>Embryophyta</taxon>
        <taxon>Tracheophyta</taxon>
        <taxon>Spermatophyta</taxon>
        <taxon>Magnoliopsida</taxon>
        <taxon>Liliopsida</taxon>
        <taxon>Poales</taxon>
        <taxon>Poaceae</taxon>
        <taxon>PACMAD clade</taxon>
        <taxon>Panicoideae</taxon>
        <taxon>Panicodae</taxon>
        <taxon>Paniceae</taxon>
        <taxon>Panicinae</taxon>
        <taxon>Panicum</taxon>
        <taxon>Panicum sect. Hiantes</taxon>
    </lineage>
</organism>
<dbReference type="AlphaFoldDB" id="A0A8T0SAN8"/>
<gene>
    <name evidence="2" type="ORF">PVAP13_5NG112118</name>
</gene>
<evidence type="ECO:0000313" key="3">
    <source>
        <dbReference type="Proteomes" id="UP000823388"/>
    </source>
</evidence>
<comment type="caution">
    <text evidence="2">The sequence shown here is derived from an EMBL/GenBank/DDBJ whole genome shotgun (WGS) entry which is preliminary data.</text>
</comment>
<feature type="region of interest" description="Disordered" evidence="1">
    <location>
        <begin position="52"/>
        <end position="74"/>
    </location>
</feature>
<proteinExistence type="predicted"/>
<evidence type="ECO:0000256" key="1">
    <source>
        <dbReference type="SAM" id="MobiDB-lite"/>
    </source>
</evidence>
<reference evidence="2" key="1">
    <citation type="submission" date="2020-05" db="EMBL/GenBank/DDBJ databases">
        <title>WGS assembly of Panicum virgatum.</title>
        <authorList>
            <person name="Lovell J.T."/>
            <person name="Jenkins J."/>
            <person name="Shu S."/>
            <person name="Juenger T.E."/>
            <person name="Schmutz J."/>
        </authorList>
    </citation>
    <scope>NUCLEOTIDE SEQUENCE</scope>
    <source>
        <strain evidence="2">AP13</strain>
    </source>
</reference>
<sequence length="99" mass="10856">MVPCRRDSVVDGDEDRPEPERPKARVRHRGAGPLLGTWHGIAIGAVGSITVVPRRPGGSGRHAPARRRRPNSCSCPELKRVDVPTYVRWRSAPLCACGR</sequence>
<protein>
    <submittedName>
        <fullName evidence="2">Uncharacterized protein</fullName>
    </submittedName>
</protein>
<accession>A0A8T0SAN8</accession>
<evidence type="ECO:0000313" key="2">
    <source>
        <dbReference type="EMBL" id="KAG2593499.1"/>
    </source>
</evidence>
<feature type="region of interest" description="Disordered" evidence="1">
    <location>
        <begin position="1"/>
        <end position="25"/>
    </location>
</feature>